<organism evidence="4">
    <name type="scientific">Archaeoglobus fulgidus</name>
    <dbReference type="NCBI Taxonomy" id="2234"/>
    <lineage>
        <taxon>Archaea</taxon>
        <taxon>Methanobacteriati</taxon>
        <taxon>Methanobacteriota</taxon>
        <taxon>Archaeoglobi</taxon>
        <taxon>Archaeoglobales</taxon>
        <taxon>Archaeoglobaceae</taxon>
        <taxon>Archaeoglobus</taxon>
    </lineage>
</organism>
<reference evidence="4" key="1">
    <citation type="journal article" date="2020" name="mSystems">
        <title>Genome- and Community-Level Interaction Insights into Carbon Utilization and Element Cycling Functions of Hydrothermarchaeota in Hydrothermal Sediment.</title>
        <authorList>
            <person name="Zhou Z."/>
            <person name="Liu Y."/>
            <person name="Xu W."/>
            <person name="Pan J."/>
            <person name="Luo Z.H."/>
            <person name="Li M."/>
        </authorList>
    </citation>
    <scope>NUCLEOTIDE SEQUENCE [LARGE SCALE GENOMIC DNA]</scope>
    <source>
        <strain evidence="4">SpSt-26</strain>
    </source>
</reference>
<feature type="domain" description="KaiC-like" evidence="3">
    <location>
        <begin position="15"/>
        <end position="235"/>
    </location>
</feature>
<evidence type="ECO:0000313" key="4">
    <source>
        <dbReference type="EMBL" id="HEH35159.1"/>
    </source>
</evidence>
<dbReference type="InterPro" id="IPR027417">
    <property type="entry name" value="P-loop_NTPase"/>
</dbReference>
<evidence type="ECO:0000259" key="3">
    <source>
        <dbReference type="Pfam" id="PF06745"/>
    </source>
</evidence>
<dbReference type="EMBL" id="DSLA01000050">
    <property type="protein sequence ID" value="HEH35159.1"/>
    <property type="molecule type" value="Genomic_DNA"/>
</dbReference>
<dbReference type="AlphaFoldDB" id="A0A7J2THC6"/>
<dbReference type="PANTHER" id="PTHR43637">
    <property type="entry name" value="UPF0273 PROTEIN TM_0370"/>
    <property type="match status" value="1"/>
</dbReference>
<protein>
    <submittedName>
        <fullName evidence="4">DUF835 domain-containing protein</fullName>
    </submittedName>
</protein>
<keyword evidence="2" id="KW-0067">ATP-binding</keyword>
<dbReference type="PRINTS" id="PR01874">
    <property type="entry name" value="DNAREPAIRADA"/>
</dbReference>
<name>A0A7J2THC6_ARCFL</name>
<accession>A0A7J2THC6</accession>
<keyword evidence="1" id="KW-0547">Nucleotide-binding</keyword>
<dbReference type="Pfam" id="PF06745">
    <property type="entry name" value="ATPase"/>
    <property type="match status" value="1"/>
</dbReference>
<dbReference type="InterPro" id="IPR014774">
    <property type="entry name" value="KaiC-like_dom"/>
</dbReference>
<dbReference type="GO" id="GO:0005524">
    <property type="term" value="F:ATP binding"/>
    <property type="evidence" value="ECO:0007669"/>
    <property type="project" value="UniProtKB-KW"/>
</dbReference>
<evidence type="ECO:0000256" key="2">
    <source>
        <dbReference type="ARBA" id="ARBA00022840"/>
    </source>
</evidence>
<evidence type="ECO:0000256" key="1">
    <source>
        <dbReference type="ARBA" id="ARBA00022741"/>
    </source>
</evidence>
<dbReference type="PANTHER" id="PTHR43637:SF3">
    <property type="entry name" value="FLAGELLA-RELATED PROTEIN H-RELATED"/>
    <property type="match status" value="1"/>
</dbReference>
<proteinExistence type="predicted"/>
<dbReference type="SUPFAM" id="SSF52540">
    <property type="entry name" value="P-loop containing nucleoside triphosphate hydrolases"/>
    <property type="match status" value="1"/>
</dbReference>
<gene>
    <name evidence="4" type="ORF">ENP88_03185</name>
</gene>
<comment type="caution">
    <text evidence="4">The sequence shown here is derived from an EMBL/GenBank/DDBJ whole genome shotgun (WGS) entry which is preliminary data.</text>
</comment>
<dbReference type="NCBIfam" id="NF004723">
    <property type="entry name" value="PRK06067.1"/>
    <property type="match status" value="1"/>
</dbReference>
<sequence>MKDIEEEKRKSILSSGNDEIDKRLGGGIPLGSLTLIEGENDTGKSVLCQQFTYGGLIQGHRIAYYTTENTIKSLLTQLESLSLDVSDFYAWGYFKIFPVHLEGVEWRPEQMKKILNLVANHIKMLKENVVIIDSLTMFTAYSTEDDVLDFLTKLKNFCDNGKTILITLHQHAFKEDTLVRIRSACDCHLFLRKEQVGDRYVSVLEVSKVRGAKKTTGNIVSFEVHPGFGLKIIPISEARA</sequence>
<dbReference type="Gene3D" id="3.40.50.300">
    <property type="entry name" value="P-loop containing nucleotide triphosphate hydrolases"/>
    <property type="match status" value="1"/>
</dbReference>